<evidence type="ECO:0000256" key="1">
    <source>
        <dbReference type="ARBA" id="ARBA00023098"/>
    </source>
</evidence>
<dbReference type="SUPFAM" id="SSF52151">
    <property type="entry name" value="FabD/lysophospholipase-like"/>
    <property type="match status" value="1"/>
</dbReference>
<dbReference type="InterPro" id="IPR033562">
    <property type="entry name" value="PLPL"/>
</dbReference>
<dbReference type="PANTHER" id="PTHR12406">
    <property type="entry name" value="CALCIUM-INDEPENDENT PHOSPHOLIPASE A2 IPLA2 -RELATED"/>
    <property type="match status" value="1"/>
</dbReference>
<dbReference type="InterPro" id="IPR016035">
    <property type="entry name" value="Acyl_Trfase/lysoPLipase"/>
</dbReference>
<evidence type="ECO:0000259" key="5">
    <source>
        <dbReference type="PROSITE" id="PS51635"/>
    </source>
</evidence>
<dbReference type="PANTHER" id="PTHR12406:SF45">
    <property type="entry name" value="PATATIN"/>
    <property type="match status" value="1"/>
</dbReference>
<evidence type="ECO:0000313" key="7">
    <source>
        <dbReference type="Proteomes" id="UP001244341"/>
    </source>
</evidence>
<reference evidence="6 7" key="1">
    <citation type="submission" date="2023-05" db="EMBL/GenBank/DDBJ databases">
        <title>A 100% complete, gapless, phased diploid assembly of the Scenedesmus obliquus UTEX 3031 genome.</title>
        <authorList>
            <person name="Biondi T.C."/>
            <person name="Hanschen E.R."/>
            <person name="Kwon T."/>
            <person name="Eng W."/>
            <person name="Kruse C.P.S."/>
            <person name="Koehler S.I."/>
            <person name="Kunde Y."/>
            <person name="Gleasner C.D."/>
            <person name="You Mak K.T."/>
            <person name="Polle J."/>
            <person name="Hovde B.T."/>
            <person name="Starkenburg S.R."/>
        </authorList>
    </citation>
    <scope>NUCLEOTIDE SEQUENCE [LARGE SCALE GENOMIC DNA]</scope>
    <source>
        <strain evidence="6 7">DOE0152z</strain>
    </source>
</reference>
<keyword evidence="2 3" id="KW-0378">Hydrolase</keyword>
<comment type="domain">
    <text evidence="3">The nitrogen atoms of the two glycine residues in the GGXR motif define the oxyanion hole, and stabilize the oxyanion that forms during the nucleophilic attack by the catalytic serine during substrate cleavage.</text>
</comment>
<dbReference type="EMBL" id="CP126213">
    <property type="protein sequence ID" value="WIA15128.1"/>
    <property type="molecule type" value="Genomic_DNA"/>
</dbReference>
<feature type="active site" description="Proton acceptor" evidence="2">
    <location>
        <position position="167"/>
    </location>
</feature>
<evidence type="ECO:0000256" key="2">
    <source>
        <dbReference type="PROSITE-ProRule" id="PRU01161"/>
    </source>
</evidence>
<dbReference type="PROSITE" id="PS51635">
    <property type="entry name" value="PNPLA"/>
    <property type="match status" value="1"/>
</dbReference>
<organism evidence="6 7">
    <name type="scientific">Tetradesmus obliquus</name>
    <name type="common">Green alga</name>
    <name type="synonym">Acutodesmus obliquus</name>
    <dbReference type="NCBI Taxonomy" id="3088"/>
    <lineage>
        <taxon>Eukaryota</taxon>
        <taxon>Viridiplantae</taxon>
        <taxon>Chlorophyta</taxon>
        <taxon>core chlorophytes</taxon>
        <taxon>Chlorophyceae</taxon>
        <taxon>CS clade</taxon>
        <taxon>Sphaeropleales</taxon>
        <taxon>Scenedesmaceae</taxon>
        <taxon>Tetradesmus</taxon>
    </lineage>
</organism>
<gene>
    <name evidence="6" type="ORF">OEZ85_001818</name>
</gene>
<evidence type="ECO:0000313" key="6">
    <source>
        <dbReference type="EMBL" id="WIA15128.1"/>
    </source>
</evidence>
<keyword evidence="2 3" id="KW-0442">Lipid degradation</keyword>
<comment type="function">
    <text evidence="3">Lipolytic acyl hydrolase (LAH).</text>
</comment>
<name>A0ABY8U3B8_TETOB</name>
<dbReference type="Proteomes" id="UP001244341">
    <property type="component" value="Chromosome 6b"/>
</dbReference>
<evidence type="ECO:0000256" key="3">
    <source>
        <dbReference type="RuleBase" id="RU361262"/>
    </source>
</evidence>
<comment type="caution">
    <text evidence="2">Lacks conserved residue(s) required for the propagation of feature annotation.</text>
</comment>
<dbReference type="EC" id="3.1.1.-" evidence="3"/>
<sequence>MATNVLAPPKAIISWPGYGIMFFWQLGVLQYLQETYDLTQCAMVGSSAGALLSVLAACGVQPQAALDRAYELCVEHGVFKRPLGLLGVWGGIVRLWLQELLPADAAQRCSNGHVQLVLTTLPFLRGQVVSEFKDRDDLVAAALASAHLPFILDWRLAAAWRGKRCVDGSLMYILTRRCRFLKPPGSSSCPLLLFDPFACGTQLLSAGGLARCISLAGNSKAAVQQLMSQGVAHAQRMAAAGQFAALPLKAGALAAAAAAAAIERVPRGMQQQVDDAADLSDQLKLPPPMMQQQQQQQQQQWDGDKLQQLQDWVLQQVAGAGSGHTVGDMPGPLQRGNGKLDASSHAGVVDINAVCRAAVAR</sequence>
<keyword evidence="1 2" id="KW-0443">Lipid metabolism</keyword>
<feature type="active site" description="Nucleophile" evidence="2">
    <location>
        <position position="47"/>
    </location>
</feature>
<protein>
    <recommendedName>
        <fullName evidence="3">Patatin</fullName>
        <ecNumber evidence="3">3.1.1.-</ecNumber>
    </recommendedName>
</protein>
<comment type="similarity">
    <text evidence="3">Belongs to the patatin family.</text>
</comment>
<accession>A0ABY8U3B8</accession>
<feature type="short sequence motif" description="GXSXG" evidence="2">
    <location>
        <begin position="45"/>
        <end position="49"/>
    </location>
</feature>
<dbReference type="InterPro" id="IPR002641">
    <property type="entry name" value="PNPLA_dom"/>
</dbReference>
<proteinExistence type="inferred from homology"/>
<feature type="domain" description="PNPLA" evidence="5">
    <location>
        <begin position="13"/>
        <end position="182"/>
    </location>
</feature>
<feature type="region of interest" description="Disordered" evidence="4">
    <location>
        <begin position="321"/>
        <end position="342"/>
    </location>
</feature>
<dbReference type="Pfam" id="PF01734">
    <property type="entry name" value="Patatin"/>
    <property type="match status" value="1"/>
</dbReference>
<evidence type="ECO:0000256" key="4">
    <source>
        <dbReference type="SAM" id="MobiDB-lite"/>
    </source>
</evidence>
<keyword evidence="7" id="KW-1185">Reference proteome</keyword>